<dbReference type="InterPro" id="IPR011989">
    <property type="entry name" value="ARM-like"/>
</dbReference>
<dbReference type="EMBL" id="QEAM01000092">
    <property type="protein sequence ID" value="TPX46848.1"/>
    <property type="molecule type" value="Genomic_DNA"/>
</dbReference>
<evidence type="ECO:0000256" key="5">
    <source>
        <dbReference type="ARBA" id="ARBA00022490"/>
    </source>
</evidence>
<dbReference type="PROSITE" id="PS50166">
    <property type="entry name" value="IMPORTIN_B_NT"/>
    <property type="match status" value="1"/>
</dbReference>
<dbReference type="PANTHER" id="PTHR10997">
    <property type="entry name" value="IMPORTIN-7, 8, 11"/>
    <property type="match status" value="1"/>
</dbReference>
<dbReference type="Gene3D" id="1.25.10.10">
    <property type="entry name" value="Leucine-rich Repeat Variant"/>
    <property type="match status" value="1"/>
</dbReference>
<gene>
    <name evidence="10" type="ORF">SeLEV6574_g02981</name>
    <name evidence="11" type="ORF">SeMB42_g02690</name>
</gene>
<dbReference type="GO" id="GO:0031267">
    <property type="term" value="F:small GTPase binding"/>
    <property type="evidence" value="ECO:0007669"/>
    <property type="project" value="InterPro"/>
</dbReference>
<dbReference type="InterPro" id="IPR057672">
    <property type="entry name" value="TPR_IPO4/5"/>
</dbReference>
<protein>
    <recommendedName>
        <fullName evidence="9">Importin N-terminal domain-containing protein</fullName>
    </recommendedName>
</protein>
<feature type="region of interest" description="Disordered" evidence="8">
    <location>
        <begin position="1038"/>
        <end position="1057"/>
    </location>
</feature>
<dbReference type="Proteomes" id="UP000320475">
    <property type="component" value="Unassembled WGS sequence"/>
</dbReference>
<evidence type="ECO:0000259" key="9">
    <source>
        <dbReference type="PROSITE" id="PS50166"/>
    </source>
</evidence>
<keyword evidence="4" id="KW-0813">Transport</keyword>
<evidence type="ECO:0000256" key="2">
    <source>
        <dbReference type="ARBA" id="ARBA00004496"/>
    </source>
</evidence>
<dbReference type="Pfam" id="PF25780">
    <property type="entry name" value="TPR_IPO5"/>
    <property type="match status" value="1"/>
</dbReference>
<keyword evidence="7" id="KW-0539">Nucleus</keyword>
<keyword evidence="5" id="KW-0963">Cytoplasm</keyword>
<keyword evidence="12" id="KW-1185">Reference proteome</keyword>
<comment type="similarity">
    <text evidence="3">Belongs to the importin beta family.</text>
</comment>
<evidence type="ECO:0000256" key="1">
    <source>
        <dbReference type="ARBA" id="ARBA00004123"/>
    </source>
</evidence>
<dbReference type="SUPFAM" id="SSF48371">
    <property type="entry name" value="ARM repeat"/>
    <property type="match status" value="1"/>
</dbReference>
<dbReference type="STRING" id="286115.A0A507D6H6"/>
<dbReference type="InterPro" id="IPR001494">
    <property type="entry name" value="Importin-beta_N"/>
</dbReference>
<evidence type="ECO:0000313" key="12">
    <source>
        <dbReference type="Proteomes" id="UP000317494"/>
    </source>
</evidence>
<evidence type="ECO:0000256" key="6">
    <source>
        <dbReference type="ARBA" id="ARBA00022927"/>
    </source>
</evidence>
<dbReference type="InterPro" id="IPR016024">
    <property type="entry name" value="ARM-type_fold"/>
</dbReference>
<reference evidence="12 13" key="1">
    <citation type="journal article" date="2019" name="Sci. Rep.">
        <title>Comparative genomics of chytrid fungi reveal insights into the obligate biotrophic and pathogenic lifestyle of Synchytrium endobioticum.</title>
        <authorList>
            <person name="van de Vossenberg B.T.L.H."/>
            <person name="Warris S."/>
            <person name="Nguyen H.D.T."/>
            <person name="van Gent-Pelzer M.P.E."/>
            <person name="Joly D.L."/>
            <person name="van de Geest H.C."/>
            <person name="Bonants P.J.M."/>
            <person name="Smith D.S."/>
            <person name="Levesque C.A."/>
            <person name="van der Lee T.A.J."/>
        </authorList>
    </citation>
    <scope>NUCLEOTIDE SEQUENCE [LARGE SCALE GENOMIC DNA]</scope>
    <source>
        <strain evidence="10 13">LEV6574</strain>
        <strain evidence="11 12">MB42</strain>
    </source>
</reference>
<dbReference type="GO" id="GO:0006606">
    <property type="term" value="P:protein import into nucleus"/>
    <property type="evidence" value="ECO:0007669"/>
    <property type="project" value="TreeGrafter"/>
</dbReference>
<dbReference type="PANTHER" id="PTHR10997:SF18">
    <property type="entry name" value="D-IMPORTIN 7_RANBP7"/>
    <property type="match status" value="1"/>
</dbReference>
<dbReference type="Pfam" id="PF25758">
    <property type="entry name" value="TPR_IPO11"/>
    <property type="match status" value="1"/>
</dbReference>
<proteinExistence type="inferred from homology"/>
<dbReference type="VEuPathDB" id="FungiDB:SeMB42_g02690"/>
<dbReference type="GO" id="GO:0005635">
    <property type="term" value="C:nuclear envelope"/>
    <property type="evidence" value="ECO:0007669"/>
    <property type="project" value="TreeGrafter"/>
</dbReference>
<dbReference type="OrthoDB" id="760868at2759"/>
<dbReference type="Proteomes" id="UP000317494">
    <property type="component" value="Unassembled WGS sequence"/>
</dbReference>
<dbReference type="Pfam" id="PF03810">
    <property type="entry name" value="IBN_N"/>
    <property type="match status" value="1"/>
</dbReference>
<feature type="domain" description="Importin N-terminal" evidence="9">
    <location>
        <begin position="33"/>
        <end position="107"/>
    </location>
</feature>
<feature type="compositionally biased region" description="Acidic residues" evidence="8">
    <location>
        <begin position="913"/>
        <end position="925"/>
    </location>
</feature>
<evidence type="ECO:0000313" key="13">
    <source>
        <dbReference type="Proteomes" id="UP000320475"/>
    </source>
</evidence>
<dbReference type="SMART" id="SM00913">
    <property type="entry name" value="IBN_N"/>
    <property type="match status" value="1"/>
</dbReference>
<sequence>MSHQLVQGAAAVNNMYGLFAQSMSPDIQTREHAEKQLKQLANVDGFLSTLLQIIVAPESDASVRQAAAIYFKNQINHRWGRDMSDGDIIGPHDATFVKQNILQAIIQSPHIIRLQLSTCLASILGVDYPEKWSDYLTNVHSMLKSTVRETMLGGLICLQELVKVYQWKTAEKRGPLNTIIKTTFPTLLQMSSPLLNQDSLEGAELLKLILKVYHMAMQHILPKPLQDMANLVHWATLFVNTIQKDLSNIPMPDDLEAREKHSWWKCKKWAYHCLYRLLSKHGNPNISAPGGDKNEKSHAVFAKMFMENFAGEIVRAYLQQLERCMSGVWTTNRAKQQLALFFCECVKHKTTWQLIKPHLEPMVVSFIFPLLCFSDEDQEIWAENPVEYIHKKVDPMEEFRSPVFTAEHLLFAIVKDRFKHTFLPVMTFVNNILVQYNALSPNQRNPRIKDGALSMVARLADQILSKKSSLRSQMEDFLVREVYPEFTSPIHYLRARACDVLRVFSELEFQNEQNLHIAFQHLLNCLHDPELPVRVEAALCLNSFFRHDSIQEAMKPHAQNIMQVLLHLTNEIDMDTLTEVMETLVQEFATELTPFAVQLTVQLRDTFLRIIGEVYNNTDEPEMDDSDVDKTMAAMGVLKTMSSLVLAVESSQEIMAELELTCIPVIQYVLEKNVIDLYEEVFEIIDTCTFCSKRISPAMWSIFALIYKAFKEDASDHIEDMLPSLDNYLTYGSLVISETPQYQNMIYDIAQTSVQSDTPSEKLRGCQVVEAMLLNLQHGIMDAYIPKFMALALEHLKTPDALDSLALRVHIIEIVLHCMYYNLQITLQCLEQVSFTVPFFTFWFNHLDDFLRVQDKKICILALCAVLNAYPNMVPVQLQPNVSGLLYGIVKCFETYPEALKRRKEMEQAYETGSDDEEIEDDDEATNGSTSKDLNSDRHTAEIDDDDVRDEDDEYLEFLAERAAHGFESYEDEDEDMSEDVYYFSPLDSVDPYTEFHRWATTCPAAVQLVSTLPAEAQAKIQKVVQDCVDEIQKRANEEANKQQEAAQNGVAGASLK</sequence>
<evidence type="ECO:0000256" key="7">
    <source>
        <dbReference type="ARBA" id="ARBA00023242"/>
    </source>
</evidence>
<name>A0A507D6H6_9FUNG</name>
<accession>A0A507D6H6</accession>
<organism evidence="10 13">
    <name type="scientific">Synchytrium endobioticum</name>
    <dbReference type="NCBI Taxonomy" id="286115"/>
    <lineage>
        <taxon>Eukaryota</taxon>
        <taxon>Fungi</taxon>
        <taxon>Fungi incertae sedis</taxon>
        <taxon>Chytridiomycota</taxon>
        <taxon>Chytridiomycota incertae sedis</taxon>
        <taxon>Chytridiomycetes</taxon>
        <taxon>Synchytriales</taxon>
        <taxon>Synchytriaceae</taxon>
        <taxon>Synchytrium</taxon>
    </lineage>
</organism>
<feature type="region of interest" description="Disordered" evidence="8">
    <location>
        <begin position="907"/>
        <end position="950"/>
    </location>
</feature>
<evidence type="ECO:0000313" key="10">
    <source>
        <dbReference type="EMBL" id="TPX46848.1"/>
    </source>
</evidence>
<comment type="caution">
    <text evidence="10">The sequence shown here is derived from an EMBL/GenBank/DDBJ whole genome shotgun (WGS) entry which is preliminary data.</text>
</comment>
<dbReference type="EMBL" id="QEAN01000086">
    <property type="protein sequence ID" value="TPX49232.1"/>
    <property type="molecule type" value="Genomic_DNA"/>
</dbReference>
<dbReference type="Pfam" id="PF08389">
    <property type="entry name" value="Xpo1"/>
    <property type="match status" value="1"/>
</dbReference>
<evidence type="ECO:0000313" key="11">
    <source>
        <dbReference type="EMBL" id="TPX49232.1"/>
    </source>
</evidence>
<dbReference type="InterPro" id="IPR058669">
    <property type="entry name" value="TPR_IPO7/11-like"/>
</dbReference>
<dbReference type="GO" id="GO:0005829">
    <property type="term" value="C:cytosol"/>
    <property type="evidence" value="ECO:0007669"/>
    <property type="project" value="TreeGrafter"/>
</dbReference>
<dbReference type="AlphaFoldDB" id="A0A507D6H6"/>
<dbReference type="FunFam" id="1.25.10.10:FF:000244">
    <property type="entry name" value="Nonsense-mediated mRNA decay protein"/>
    <property type="match status" value="1"/>
</dbReference>
<dbReference type="InterPro" id="IPR013598">
    <property type="entry name" value="Exportin-1/Importin-b-like"/>
</dbReference>
<keyword evidence="6" id="KW-0653">Protein transport</keyword>
<evidence type="ECO:0000256" key="4">
    <source>
        <dbReference type="ARBA" id="ARBA00022448"/>
    </source>
</evidence>
<comment type="subcellular location">
    <subcellularLocation>
        <location evidence="2">Cytoplasm</location>
    </subcellularLocation>
    <subcellularLocation>
        <location evidence="1">Nucleus</location>
    </subcellularLocation>
</comment>
<evidence type="ECO:0000256" key="3">
    <source>
        <dbReference type="ARBA" id="ARBA00007991"/>
    </source>
</evidence>
<evidence type="ECO:0000256" key="8">
    <source>
        <dbReference type="SAM" id="MobiDB-lite"/>
    </source>
</evidence>